<evidence type="ECO:0000313" key="3">
    <source>
        <dbReference type="Proteomes" id="UP000030655"/>
    </source>
</evidence>
<proteinExistence type="predicted"/>
<dbReference type="EMBL" id="KK365312">
    <property type="protein sequence ID" value="KCZ79272.1"/>
    <property type="molecule type" value="Genomic_DNA"/>
</dbReference>
<keyword evidence="1" id="KW-0812">Transmembrane</keyword>
<feature type="transmembrane region" description="Helical" evidence="1">
    <location>
        <begin position="51"/>
        <end position="69"/>
    </location>
</feature>
<dbReference type="AlphaFoldDB" id="A0A059EWM0"/>
<reference evidence="2 3" key="2">
    <citation type="submission" date="2014-03" db="EMBL/GenBank/DDBJ databases">
        <title>The Genome Sequence of Anncaliia algerae insect isolate PRA339.</title>
        <authorList>
            <consortium name="The Broad Institute Genome Sequencing Platform"/>
            <consortium name="The Broad Institute Genome Sequencing Center for Infectious Disease"/>
            <person name="Cuomo C."/>
            <person name="Becnel J."/>
            <person name="Sanscrainte N."/>
            <person name="Walker B."/>
            <person name="Young S.K."/>
            <person name="Zeng Q."/>
            <person name="Gargeya S."/>
            <person name="Fitzgerald M."/>
            <person name="Haas B."/>
            <person name="Abouelleil A."/>
            <person name="Alvarado L."/>
            <person name="Arachchi H.M."/>
            <person name="Berlin A.M."/>
            <person name="Chapman S.B."/>
            <person name="Dewar J."/>
            <person name="Goldberg J."/>
            <person name="Griggs A."/>
            <person name="Gujja S."/>
            <person name="Hansen M."/>
            <person name="Howarth C."/>
            <person name="Imamovic A."/>
            <person name="Larimer J."/>
            <person name="McCowan C."/>
            <person name="Murphy C."/>
            <person name="Neiman D."/>
            <person name="Pearson M."/>
            <person name="Priest M."/>
            <person name="Roberts A."/>
            <person name="Saif S."/>
            <person name="Shea T."/>
            <person name="Sisk P."/>
            <person name="Sykes S."/>
            <person name="Wortman J."/>
            <person name="Nusbaum C."/>
            <person name="Birren B."/>
        </authorList>
    </citation>
    <scope>NUCLEOTIDE SEQUENCE [LARGE SCALE GENOMIC DNA]</scope>
    <source>
        <strain evidence="2 3">PRA339</strain>
    </source>
</reference>
<accession>A0A059EWM0</accession>
<name>A0A059EWM0_9MICR</name>
<dbReference type="Proteomes" id="UP000030655">
    <property type="component" value="Unassembled WGS sequence"/>
</dbReference>
<keyword evidence="3" id="KW-1185">Reference proteome</keyword>
<dbReference type="HOGENOM" id="CLU_2739538_0_0_1"/>
<evidence type="ECO:0000256" key="1">
    <source>
        <dbReference type="SAM" id="Phobius"/>
    </source>
</evidence>
<evidence type="ECO:0000313" key="2">
    <source>
        <dbReference type="EMBL" id="KCZ79272.1"/>
    </source>
</evidence>
<dbReference type="VEuPathDB" id="MicrosporidiaDB:H312_03342"/>
<organism evidence="2 3">
    <name type="scientific">Anncaliia algerae PRA339</name>
    <dbReference type="NCBI Taxonomy" id="1288291"/>
    <lineage>
        <taxon>Eukaryota</taxon>
        <taxon>Fungi</taxon>
        <taxon>Fungi incertae sedis</taxon>
        <taxon>Microsporidia</taxon>
        <taxon>Tubulinosematoidea</taxon>
        <taxon>Tubulinosematidae</taxon>
        <taxon>Anncaliia</taxon>
    </lineage>
</organism>
<keyword evidence="1" id="KW-0472">Membrane</keyword>
<gene>
    <name evidence="2" type="ORF">H312_03342</name>
</gene>
<keyword evidence="1" id="KW-1133">Transmembrane helix</keyword>
<reference evidence="3" key="1">
    <citation type="submission" date="2013-02" db="EMBL/GenBank/DDBJ databases">
        <authorList>
            <consortium name="The Broad Institute Genome Sequencing Platform"/>
            <person name="Cuomo C."/>
            <person name="Becnel J."/>
            <person name="Sanscrainte N."/>
            <person name="Walker B."/>
            <person name="Young S.K."/>
            <person name="Zeng Q."/>
            <person name="Gargeya S."/>
            <person name="Fitzgerald M."/>
            <person name="Haas B."/>
            <person name="Abouelleil A."/>
            <person name="Alvarado L."/>
            <person name="Arachchi H.M."/>
            <person name="Berlin A.M."/>
            <person name="Chapman S.B."/>
            <person name="Dewar J."/>
            <person name="Goldberg J."/>
            <person name="Griggs A."/>
            <person name="Gujja S."/>
            <person name="Hansen M."/>
            <person name="Howarth C."/>
            <person name="Imamovic A."/>
            <person name="Larimer J."/>
            <person name="McCowan C."/>
            <person name="Murphy C."/>
            <person name="Neiman D."/>
            <person name="Pearson M."/>
            <person name="Priest M."/>
            <person name="Roberts A."/>
            <person name="Saif S."/>
            <person name="Shea T."/>
            <person name="Sisk P."/>
            <person name="Sykes S."/>
            <person name="Wortman J."/>
            <person name="Nusbaum C."/>
            <person name="Birren B."/>
        </authorList>
    </citation>
    <scope>NUCLEOTIDE SEQUENCE [LARGE SCALE GENOMIC DNA]</scope>
    <source>
        <strain evidence="3">PRA339</strain>
    </source>
</reference>
<sequence>MQRHYGYSPAKTKAYMTVPGSRGINHSLVCTISINGVVAWETKMGHTRQRILYSLLKLILYHVLQYIQLKF</sequence>
<protein>
    <submittedName>
        <fullName evidence="2">Uncharacterized protein</fullName>
    </submittedName>
</protein>